<dbReference type="GeneID" id="59256075"/>
<gene>
    <name evidence="2" type="ORF">Bfra_001958</name>
</gene>
<dbReference type="AlphaFoldDB" id="A0A8H6EMB9"/>
<name>A0A8H6EMB9_9HELO</name>
<feature type="region of interest" description="Disordered" evidence="1">
    <location>
        <begin position="301"/>
        <end position="394"/>
    </location>
</feature>
<accession>A0A8H6EMB9</accession>
<feature type="compositionally biased region" description="Basic residues" evidence="1">
    <location>
        <begin position="305"/>
        <end position="314"/>
    </location>
</feature>
<feature type="compositionally biased region" description="Low complexity" evidence="1">
    <location>
        <begin position="364"/>
        <end position="394"/>
    </location>
</feature>
<evidence type="ECO:0000313" key="2">
    <source>
        <dbReference type="EMBL" id="KAF5877591.1"/>
    </source>
</evidence>
<dbReference type="Proteomes" id="UP000531561">
    <property type="component" value="Unassembled WGS sequence"/>
</dbReference>
<dbReference type="RefSeq" id="XP_037196537.1">
    <property type="nucleotide sequence ID" value="XM_037332383.1"/>
</dbReference>
<proteinExistence type="predicted"/>
<protein>
    <submittedName>
        <fullName evidence="2">Uncharacterized protein</fullName>
    </submittedName>
</protein>
<evidence type="ECO:0000313" key="3">
    <source>
        <dbReference type="Proteomes" id="UP000531561"/>
    </source>
</evidence>
<dbReference type="OrthoDB" id="4776522at2759"/>
<organism evidence="2 3">
    <name type="scientific">Botrytis fragariae</name>
    <dbReference type="NCBI Taxonomy" id="1964551"/>
    <lineage>
        <taxon>Eukaryota</taxon>
        <taxon>Fungi</taxon>
        <taxon>Dikarya</taxon>
        <taxon>Ascomycota</taxon>
        <taxon>Pezizomycotina</taxon>
        <taxon>Leotiomycetes</taxon>
        <taxon>Helotiales</taxon>
        <taxon>Sclerotiniaceae</taxon>
        <taxon>Botrytis</taxon>
    </lineage>
</organism>
<feature type="compositionally biased region" description="Low complexity" evidence="1">
    <location>
        <begin position="328"/>
        <end position="340"/>
    </location>
</feature>
<dbReference type="EMBL" id="JABFCT010000003">
    <property type="protein sequence ID" value="KAF5877591.1"/>
    <property type="molecule type" value="Genomic_DNA"/>
</dbReference>
<comment type="caution">
    <text evidence="2">The sequence shown here is derived from an EMBL/GenBank/DDBJ whole genome shotgun (WGS) entry which is preliminary data.</text>
</comment>
<feature type="region of interest" description="Disordered" evidence="1">
    <location>
        <begin position="1"/>
        <end position="25"/>
    </location>
</feature>
<evidence type="ECO:0000256" key="1">
    <source>
        <dbReference type="SAM" id="MobiDB-lite"/>
    </source>
</evidence>
<keyword evidence="3" id="KW-1185">Reference proteome</keyword>
<sequence length="491" mass="54184">MAATKSTTNTTTRSSKLPVRRTSASTASIISSMTTAMPTNTNRHSLPALVESTRRTAQVTRNVQCTHLTTTRLFTKEFRCGICFREGSFGWVWRCTQDRELMLEDDIDHGHASQEKLDDLCDIFPRPTSPRPRGPEARRSRFSFLDEISSKDLKAYSPSQIQTILQQRSHLHDVLANSEEPDLTPSNSSSNIPRFLFNPFSRPFPTTSQTVPNLRITNPRPWLPSRGTECQFKCCHTCRPTLLDRSYLSLNAIADDDLPCTATTGFGFNLQKFRPVGNVDIVKNLGLRPNPVPAAFNLIQEPNRPRSRNLRSQRRATDLGLGVLTDRSTTTFNSNNMNTNSPPPPTNSCNSVPQVPTPYNRSGFFSEPPSSTTGSFPSSSSNSTSTSDESSSYPFPHVGISAPAYHSNNNTNPFRTMGSNIIQNHAVLIPLPPQNPSEVSLLATPTTPTLMEATESDGHFFGAEPLEVEDGVAVMEEGVGLHVPDVLITQY</sequence>
<reference evidence="2 3" key="1">
    <citation type="journal article" date="2020" name="Phytopathology">
        <title>A high-quality genome resource of Botrytis fragariae, a new and rapidly spreading fungal pathogen causing strawberry gray mold in the U.S.A.</title>
        <authorList>
            <person name="Wu Y."/>
            <person name="Saski C.A."/>
            <person name="Schnabel G."/>
            <person name="Xiao S."/>
            <person name="Hu M."/>
        </authorList>
    </citation>
    <scope>NUCLEOTIDE SEQUENCE [LARGE SCALE GENOMIC DNA]</scope>
    <source>
        <strain evidence="2 3">BVB16</strain>
    </source>
</reference>